<evidence type="ECO:0000313" key="8">
    <source>
        <dbReference type="Proteomes" id="UP001260980"/>
    </source>
</evidence>
<dbReference type="Pfam" id="PF13365">
    <property type="entry name" value="Trypsin_2"/>
    <property type="match status" value="1"/>
</dbReference>
<dbReference type="PANTHER" id="PTHR22939">
    <property type="entry name" value="SERINE PROTEASE FAMILY S1C HTRA-RELATED"/>
    <property type="match status" value="1"/>
</dbReference>
<evidence type="ECO:0000256" key="1">
    <source>
        <dbReference type="ARBA" id="ARBA00010541"/>
    </source>
</evidence>
<sequence>MHTRYVIYTLLALTLLGGNGQVFAAQPTSVSHWQTKELDGEVYVKASDVVKTLGGSGDYRAEANDFSYTSTSRITEVVKKVSPSIVGIIGKPMSGSQASSDNRFNLAHGTGIIVQSDGLIVTNAHVVEDMKQIIVVTSDGKQYAGKTIHLDEESDLAVVQIDAKDLPAATFAKSSTVEVGELVVAIGTPITFALRNSVTYGVISGTDRSLHSTYRLLQTDAAINPGNSGGALVNLQGEVIGINSLKLSAAGIDGLGFAIPSDTVQYILNQFLKYGKVKRPALGLEVEESWAAVVGLPTDEPLKVSRVDPNTSASAAGIKEGDVLYSVNNSNVKTLVDLNELLKQYLPGDKVTLTLQSNGDIIQKDITLLDATQTQ</sequence>
<accession>A0ABU3RBY4</accession>
<evidence type="ECO:0000256" key="3">
    <source>
        <dbReference type="ARBA" id="ARBA00022801"/>
    </source>
</evidence>
<comment type="caution">
    <text evidence="7">The sequence shown here is derived from an EMBL/GenBank/DDBJ whole genome shotgun (WGS) entry which is preliminary data.</text>
</comment>
<dbReference type="CDD" id="cd06779">
    <property type="entry name" value="cpPDZ_Deg_HtrA-like"/>
    <property type="match status" value="1"/>
</dbReference>
<dbReference type="EMBL" id="JAWCUD010000003">
    <property type="protein sequence ID" value="MDU0201761.1"/>
    <property type="molecule type" value="Genomic_DNA"/>
</dbReference>
<gene>
    <name evidence="7" type="ORF">RQP52_11715</name>
</gene>
<evidence type="ECO:0000256" key="2">
    <source>
        <dbReference type="ARBA" id="ARBA00022670"/>
    </source>
</evidence>
<organism evidence="7 8">
    <name type="scientific">Paenibacillus violae</name>
    <dbReference type="NCBI Taxonomy" id="3077234"/>
    <lineage>
        <taxon>Bacteria</taxon>
        <taxon>Bacillati</taxon>
        <taxon>Bacillota</taxon>
        <taxon>Bacilli</taxon>
        <taxon>Bacillales</taxon>
        <taxon>Paenibacillaceae</taxon>
        <taxon>Paenibacillus</taxon>
    </lineage>
</organism>
<dbReference type="InterPro" id="IPR001940">
    <property type="entry name" value="Peptidase_S1C"/>
</dbReference>
<keyword evidence="4" id="KW-0720">Serine protease</keyword>
<dbReference type="SUPFAM" id="SSF50494">
    <property type="entry name" value="Trypsin-like serine proteases"/>
    <property type="match status" value="1"/>
</dbReference>
<evidence type="ECO:0000256" key="5">
    <source>
        <dbReference type="SAM" id="SignalP"/>
    </source>
</evidence>
<evidence type="ECO:0000259" key="6">
    <source>
        <dbReference type="PROSITE" id="PS50106"/>
    </source>
</evidence>
<dbReference type="InterPro" id="IPR001478">
    <property type="entry name" value="PDZ"/>
</dbReference>
<dbReference type="PRINTS" id="PR00834">
    <property type="entry name" value="PROTEASES2C"/>
</dbReference>
<protein>
    <submittedName>
        <fullName evidence="7">Trypsin-like peptidase domain-containing protein</fullName>
    </submittedName>
</protein>
<evidence type="ECO:0000313" key="7">
    <source>
        <dbReference type="EMBL" id="MDU0201761.1"/>
    </source>
</evidence>
<dbReference type="PANTHER" id="PTHR22939:SF129">
    <property type="entry name" value="SERINE PROTEASE HTRA2, MITOCHONDRIAL"/>
    <property type="match status" value="1"/>
</dbReference>
<evidence type="ECO:0000256" key="4">
    <source>
        <dbReference type="ARBA" id="ARBA00022825"/>
    </source>
</evidence>
<keyword evidence="8" id="KW-1185">Reference proteome</keyword>
<dbReference type="Pfam" id="PF13180">
    <property type="entry name" value="PDZ_2"/>
    <property type="match status" value="1"/>
</dbReference>
<dbReference type="SUPFAM" id="SSF50156">
    <property type="entry name" value="PDZ domain-like"/>
    <property type="match status" value="1"/>
</dbReference>
<feature type="domain" description="PDZ" evidence="6">
    <location>
        <begin position="271"/>
        <end position="335"/>
    </location>
</feature>
<feature type="signal peptide" evidence="5">
    <location>
        <begin position="1"/>
        <end position="24"/>
    </location>
</feature>
<dbReference type="InterPro" id="IPR036034">
    <property type="entry name" value="PDZ_sf"/>
</dbReference>
<reference evidence="7 8" key="1">
    <citation type="submission" date="2023-10" db="EMBL/GenBank/DDBJ databases">
        <title>Paenibacillus strain PFR10 Genome sequencing and assembly.</title>
        <authorList>
            <person name="Kim I."/>
        </authorList>
    </citation>
    <scope>NUCLEOTIDE SEQUENCE [LARGE SCALE GENOMIC DNA]</scope>
    <source>
        <strain evidence="7 8">PFR10</strain>
    </source>
</reference>
<keyword evidence="3" id="KW-0378">Hydrolase</keyword>
<proteinExistence type="inferred from homology"/>
<dbReference type="PROSITE" id="PS50106">
    <property type="entry name" value="PDZ"/>
    <property type="match status" value="1"/>
</dbReference>
<dbReference type="Proteomes" id="UP001260980">
    <property type="component" value="Unassembled WGS sequence"/>
</dbReference>
<dbReference type="InterPro" id="IPR009003">
    <property type="entry name" value="Peptidase_S1_PA"/>
</dbReference>
<dbReference type="Gene3D" id="2.40.10.120">
    <property type="match status" value="1"/>
</dbReference>
<dbReference type="Gene3D" id="2.30.42.10">
    <property type="match status" value="1"/>
</dbReference>
<dbReference type="SMART" id="SM00228">
    <property type="entry name" value="PDZ"/>
    <property type="match status" value="1"/>
</dbReference>
<name>A0ABU3RBY4_9BACL</name>
<feature type="chain" id="PRO_5047258748" evidence="5">
    <location>
        <begin position="25"/>
        <end position="375"/>
    </location>
</feature>
<keyword evidence="5" id="KW-0732">Signal</keyword>
<keyword evidence="2" id="KW-0645">Protease</keyword>
<comment type="similarity">
    <text evidence="1">Belongs to the peptidase S1C family.</text>
</comment>